<name>A0A7S3MXM4_9SPIT</name>
<dbReference type="AlphaFoldDB" id="A0A7S3MXM4"/>
<gene>
    <name evidence="2" type="ORF">SINC0208_LOCUS6959</name>
</gene>
<organism evidence="2">
    <name type="scientific">Strombidium inclinatum</name>
    <dbReference type="NCBI Taxonomy" id="197538"/>
    <lineage>
        <taxon>Eukaryota</taxon>
        <taxon>Sar</taxon>
        <taxon>Alveolata</taxon>
        <taxon>Ciliophora</taxon>
        <taxon>Intramacronucleata</taxon>
        <taxon>Spirotrichea</taxon>
        <taxon>Oligotrichia</taxon>
        <taxon>Strombidiidae</taxon>
        <taxon>Strombidium</taxon>
    </lineage>
</organism>
<feature type="compositionally biased region" description="Basic and acidic residues" evidence="1">
    <location>
        <begin position="209"/>
        <end position="220"/>
    </location>
</feature>
<feature type="compositionally biased region" description="Basic and acidic residues" evidence="1">
    <location>
        <begin position="175"/>
        <end position="194"/>
    </location>
</feature>
<feature type="compositionally biased region" description="Acidic residues" evidence="1">
    <location>
        <begin position="195"/>
        <end position="208"/>
    </location>
</feature>
<evidence type="ECO:0000313" key="2">
    <source>
        <dbReference type="EMBL" id="CAE0326332.1"/>
    </source>
</evidence>
<dbReference type="EMBL" id="HBIH01017250">
    <property type="protein sequence ID" value="CAE0326332.1"/>
    <property type="molecule type" value="Transcribed_RNA"/>
</dbReference>
<accession>A0A7S3MXM4</accession>
<feature type="compositionally biased region" description="Acidic residues" evidence="1">
    <location>
        <begin position="142"/>
        <end position="155"/>
    </location>
</feature>
<feature type="region of interest" description="Disordered" evidence="1">
    <location>
        <begin position="111"/>
        <end position="220"/>
    </location>
</feature>
<feature type="compositionally biased region" description="Basic and acidic residues" evidence="1">
    <location>
        <begin position="120"/>
        <end position="141"/>
    </location>
</feature>
<sequence>MLPATPMPYCVSQADVSRPEYEKKGCDCQNPFEMDGKNFIHAPERCRIFKSKNHCNRYELNQDGQILSCYIAEKCDTVDTPATCREFYPSDEEIDEAIGDAIEGVIGDIFGEEGSDEEDHGEKDHGKEDHGEEREGRKGDRDEEDREGDEESEEGGEGHDFDGFGGNMLDLFHNGGERGERGEKGEKGGCHRGDDDDSEDKDSDDEDRDEKWLSSRSEGHFWRASGSMGKLATSLVAASAAASQFI</sequence>
<protein>
    <submittedName>
        <fullName evidence="2">Uncharacterized protein</fullName>
    </submittedName>
</protein>
<evidence type="ECO:0000256" key="1">
    <source>
        <dbReference type="SAM" id="MobiDB-lite"/>
    </source>
</evidence>
<proteinExistence type="predicted"/>
<reference evidence="2" key="1">
    <citation type="submission" date="2021-01" db="EMBL/GenBank/DDBJ databases">
        <authorList>
            <person name="Corre E."/>
            <person name="Pelletier E."/>
            <person name="Niang G."/>
            <person name="Scheremetjew M."/>
            <person name="Finn R."/>
            <person name="Kale V."/>
            <person name="Holt S."/>
            <person name="Cochrane G."/>
            <person name="Meng A."/>
            <person name="Brown T."/>
            <person name="Cohen L."/>
        </authorList>
    </citation>
    <scope>NUCLEOTIDE SEQUENCE</scope>
    <source>
        <strain evidence="2">S3</strain>
    </source>
</reference>